<evidence type="ECO:0000313" key="1">
    <source>
        <dbReference type="EMBL" id="KAJ2808092.1"/>
    </source>
</evidence>
<keyword evidence="2" id="KW-1185">Reference proteome</keyword>
<evidence type="ECO:0000313" key="2">
    <source>
        <dbReference type="Proteomes" id="UP001140087"/>
    </source>
</evidence>
<sequence length="330" mass="35284">MLRVGQFYSPIAPLMAVTATVHFMLFARIFAYKFVHVYDRNTFQLGGQIAQKLLYLRWLTVYVSQTLFTATIIIHTCSNISATKLVQMLATLVVPVATIVLHIVIRRRTYPGLLRPAATHSETPVCGTPPPASSATSTSSEPSAYQSVRTSPGSRSSASLIAGHGDSATAAIPCCQVFAQWAGQQDPLAVDGAASPAPCEKDARRGSGEGPLPPDGQDHQAQAVWPAATTDPGYSLIWLPLLPAASSTCLVDIGAILAQADATRSIVPHPPGAREPGAREPMWVDARAFMDHLYEAIGRWLGPYGRVETAHAELGKRRVNTTSLKPPGSP</sequence>
<comment type="caution">
    <text evidence="1">The sequence shown here is derived from an EMBL/GenBank/DDBJ whole genome shotgun (WGS) entry which is preliminary data.</text>
</comment>
<organism evidence="1 2">
    <name type="scientific">Coemansia helicoidea</name>
    <dbReference type="NCBI Taxonomy" id="1286919"/>
    <lineage>
        <taxon>Eukaryota</taxon>
        <taxon>Fungi</taxon>
        <taxon>Fungi incertae sedis</taxon>
        <taxon>Zoopagomycota</taxon>
        <taxon>Kickxellomycotina</taxon>
        <taxon>Kickxellomycetes</taxon>
        <taxon>Kickxellales</taxon>
        <taxon>Kickxellaceae</taxon>
        <taxon>Coemansia</taxon>
    </lineage>
</organism>
<dbReference type="EMBL" id="JANBUN010000016">
    <property type="protein sequence ID" value="KAJ2808092.1"/>
    <property type="molecule type" value="Genomic_DNA"/>
</dbReference>
<reference evidence="1" key="1">
    <citation type="submission" date="2022-07" db="EMBL/GenBank/DDBJ databases">
        <title>Phylogenomic reconstructions and comparative analyses of Kickxellomycotina fungi.</title>
        <authorList>
            <person name="Reynolds N.K."/>
            <person name="Stajich J.E."/>
            <person name="Barry K."/>
            <person name="Grigoriev I.V."/>
            <person name="Crous P."/>
            <person name="Smith M.E."/>
        </authorList>
    </citation>
    <scope>NUCLEOTIDE SEQUENCE</scope>
    <source>
        <strain evidence="1">BCRC 34780</strain>
    </source>
</reference>
<name>A0ACC1LI71_9FUNG</name>
<gene>
    <name evidence="1" type="ORF">H4R21_000222</name>
</gene>
<proteinExistence type="predicted"/>
<protein>
    <submittedName>
        <fullName evidence="1">Uncharacterized protein</fullName>
    </submittedName>
</protein>
<dbReference type="Proteomes" id="UP001140087">
    <property type="component" value="Unassembled WGS sequence"/>
</dbReference>
<accession>A0ACC1LI71</accession>